<dbReference type="KEGG" id="xop:PXO_02037"/>
<dbReference type="Gene3D" id="1.10.530.10">
    <property type="match status" value="1"/>
</dbReference>
<evidence type="ECO:0000313" key="1">
    <source>
        <dbReference type="EMBL" id="ACD60340.1"/>
    </source>
</evidence>
<dbReference type="EMBL" id="CP000967">
    <property type="protein sequence ID" value="ACD60340.1"/>
    <property type="molecule type" value="Genomic_DNA"/>
</dbReference>
<gene>
    <name evidence="1" type="ordered locus">PXO_02037</name>
</gene>
<evidence type="ECO:0008006" key="3">
    <source>
        <dbReference type="Google" id="ProtNLM"/>
    </source>
</evidence>
<reference evidence="1 2" key="1">
    <citation type="journal article" date="2008" name="BMC Genomics">
        <title>Genome sequence and rapid evolution of the rice pathogen Xanthomonas oryzae pv. oryzae PXO99A.</title>
        <authorList>
            <person name="Salzberg S.L."/>
            <person name="Sommer D.D."/>
            <person name="Schatz M.C."/>
            <person name="Phillippy A.M."/>
            <person name="Rabinowicz P.D."/>
            <person name="Tsuge S."/>
            <person name="Furutani A."/>
            <person name="Ochiai H."/>
            <person name="Delcher A.L."/>
            <person name="Kelley D."/>
            <person name="Madupu R."/>
            <person name="Puiu D."/>
            <person name="Radune D."/>
            <person name="Shumway M."/>
            <person name="Trapnell C."/>
            <person name="Aparna G."/>
            <person name="Jha G."/>
            <person name="Pandey A."/>
            <person name="Patil P.B."/>
            <person name="Ishihara H."/>
            <person name="Meyer D.F."/>
            <person name="Szurek B."/>
            <person name="Verdier V."/>
            <person name="Koebnik R."/>
            <person name="Dow J.M."/>
            <person name="Ryan R.P."/>
            <person name="Hirata H."/>
            <person name="Tsuyumu S."/>
            <person name="Won Lee S."/>
            <person name="Seo Y.S."/>
            <person name="Sriariyanum M."/>
            <person name="Ronald P.C."/>
            <person name="Sonti R.V."/>
            <person name="Van Sluys M.A."/>
            <person name="Leach J.E."/>
            <person name="White F.F."/>
            <person name="Bogdanove A.J."/>
        </authorList>
    </citation>
    <scope>NUCLEOTIDE SEQUENCE [LARGE SCALE GENOMIC DNA]</scope>
    <source>
        <strain evidence="1 2">PXO99A</strain>
    </source>
</reference>
<name>A0A0K0GNA1_XANOP</name>
<sequence length="751" mass="83333">MTSMLISYPILPANAANQSDQAKFDAMVALTQPTRGLYPITTGNRWHGGIHLTPGTEPIRAIADGVIVAYRLAPATKDYPGQGLYDTSFVLIKHDTHSGENTQVVYYSLYMHLAPKGSLTDAQRSQMMPFLRNAATGESATQAPANTRVWRKEVLGFGGQLYGVPTVHFEIFTTEADLARFWRDASAVAAGGHGSNDVFGDTHFILPANLNFVARHPHAVAPHRIDVPGHNQFYELPIGIAGQSTERLHVVVELSKGHRIATTYRLDAQGKLAGQIGLPLRQDDYEYEIFRLATKLYADCPSAGYEYLRFGRILSSDTTTHTENWQLIRYAENAIGYINLADPGNNVIVLSDADFPDSWQKLSEGRAASPEDGIANVDGLTQLLNLPASPSEPSLSAAPSFLSRASDASVIKLLRHFICKHPSEWDTSDIDTRYAVLKQPGKPLNDPTAWKNFKDHVEAMAFWPQTGLADRSVWHFHPLTFINHYMKCGWLSVNEFARCLPRRSLSDRNLVWNTALTRATTHSIHYNKYIRKFCGNSRKRLAHNLAQSYIETGILSLMEEGGAGNGHPYTAFFGRGYHQLTWAGNYRGYGEFKNLPQHTGAYSDRRITRTSQHPLDSGGTLITWSPRYDPATISSDLDHAGESSGFFWASKSFRGKKNMNRVADLEFNESSVGFCCWLINGGGAGYSNRQQFAKFLANILLDEPLKSGQVNFTYPALSPPGNPALCTSFPPATVPYTERQIIDYEPQIPPV</sequence>
<dbReference type="InterPro" id="IPR023346">
    <property type="entry name" value="Lysozyme-like_dom_sf"/>
</dbReference>
<dbReference type="SUPFAM" id="SSF53955">
    <property type="entry name" value="Lysozyme-like"/>
    <property type="match status" value="1"/>
</dbReference>
<organism evidence="1 2">
    <name type="scientific">Xanthomonas oryzae pv. oryzae (strain PXO99A)</name>
    <dbReference type="NCBI Taxonomy" id="360094"/>
    <lineage>
        <taxon>Bacteria</taxon>
        <taxon>Pseudomonadati</taxon>
        <taxon>Pseudomonadota</taxon>
        <taxon>Gammaproteobacteria</taxon>
        <taxon>Lysobacterales</taxon>
        <taxon>Lysobacteraceae</taxon>
        <taxon>Xanthomonas</taxon>
    </lineage>
</organism>
<proteinExistence type="predicted"/>
<dbReference type="AlphaFoldDB" id="A0A0K0GNA1"/>
<dbReference type="InterPro" id="IPR011055">
    <property type="entry name" value="Dup_hybrid_motif"/>
</dbReference>
<accession>A0A0K0GNA1</accession>
<dbReference type="Gene3D" id="2.70.70.10">
    <property type="entry name" value="Glucose Permease (Domain IIA)"/>
    <property type="match status" value="1"/>
</dbReference>
<protein>
    <recommendedName>
        <fullName evidence="3">Chitinase</fullName>
    </recommendedName>
</protein>
<dbReference type="CDD" id="cd12797">
    <property type="entry name" value="M23_peptidase"/>
    <property type="match status" value="1"/>
</dbReference>
<dbReference type="eggNOG" id="COG3209">
    <property type="taxonomic scope" value="Bacteria"/>
</dbReference>
<evidence type="ECO:0000313" key="2">
    <source>
        <dbReference type="Proteomes" id="UP000001740"/>
    </source>
</evidence>
<dbReference type="HOGENOM" id="CLU_019442_0_0_6"/>
<dbReference type="Proteomes" id="UP000001740">
    <property type="component" value="Chromosome"/>
</dbReference>